<dbReference type="InterPro" id="IPR035965">
    <property type="entry name" value="PAS-like_dom_sf"/>
</dbReference>
<dbReference type="AlphaFoldDB" id="A8IQ96"/>
<reference evidence="12 13" key="1">
    <citation type="journal article" date="2007" name="Appl. Environ. Microbiol.">
        <title>Rhizobial factors required for stem nodule maturation and maintenance in Sesbania rostrata-Azorhizobium caulinodans ORS571 symbiosis.</title>
        <authorList>
            <person name="Suzuki S."/>
            <person name="Aono T."/>
            <person name="Lee KB."/>
            <person name="Suzuki T."/>
            <person name="Liu CT."/>
            <person name="Miwa H."/>
            <person name="Wakao S."/>
            <person name="Iki T."/>
            <person name="Oyaizu H."/>
        </authorList>
    </citation>
    <scope>NUCLEOTIDE SEQUENCE [LARGE SCALE GENOMIC DNA]</scope>
    <source>
        <strain evidence="13">ATCC 43989 / DSM 5975 / JCM 20966 / LMG 6465 / NBRC 14845 / NCIMB 13405 / ORS 571</strain>
    </source>
</reference>
<evidence type="ECO:0000313" key="13">
    <source>
        <dbReference type="Proteomes" id="UP000000270"/>
    </source>
</evidence>
<dbReference type="CDD" id="cd00009">
    <property type="entry name" value="AAA"/>
    <property type="match status" value="1"/>
</dbReference>
<keyword evidence="4" id="KW-0805">Transcription regulation</keyword>
<dbReference type="Proteomes" id="UP000000270">
    <property type="component" value="Chromosome"/>
</dbReference>
<dbReference type="NCBIfam" id="TIGR00229">
    <property type="entry name" value="sensory_box"/>
    <property type="match status" value="2"/>
</dbReference>
<keyword evidence="1" id="KW-0547">Nucleotide-binding</keyword>
<evidence type="ECO:0000256" key="6">
    <source>
        <dbReference type="ARBA" id="ARBA00023159"/>
    </source>
</evidence>
<reference evidence="13" key="2">
    <citation type="submission" date="2007-04" db="EMBL/GenBank/DDBJ databases">
        <title>Complete genome sequence of the nitrogen-fixing bacterium Azorhizobium caulinodans ORS571.</title>
        <authorList>
            <person name="Lee K.B."/>
            <person name="Backer P.D."/>
            <person name="Aono T."/>
            <person name="Liu C.T."/>
            <person name="Suzuki S."/>
            <person name="Suzuki T."/>
            <person name="Kaneko T."/>
            <person name="Yamada M."/>
            <person name="Tabata S."/>
            <person name="Kupfer D.M."/>
            <person name="Najar F.Z."/>
            <person name="Wiley G.B."/>
            <person name="Roe B."/>
            <person name="Binnewies T."/>
            <person name="Ussery D."/>
            <person name="Vereecke D."/>
            <person name="Gevers D."/>
            <person name="Holsters M."/>
            <person name="Oyaizu H."/>
        </authorList>
    </citation>
    <scope>NUCLEOTIDE SEQUENCE [LARGE SCALE GENOMIC DNA]</scope>
    <source>
        <strain evidence="13">ATCC 43989 / DSM 5975 / JCM 20966 / LMG 6465 / NBRC 14845 / NCIMB 13405 / ORS 571</strain>
    </source>
</reference>
<evidence type="ECO:0000259" key="10">
    <source>
        <dbReference type="PROSITE" id="PS50112"/>
    </source>
</evidence>
<name>A8IQ96_AZOC5</name>
<dbReference type="CDD" id="cd00130">
    <property type="entry name" value="PAS"/>
    <property type="match status" value="2"/>
</dbReference>
<proteinExistence type="predicted"/>
<dbReference type="GO" id="GO:0003677">
    <property type="term" value="F:DNA binding"/>
    <property type="evidence" value="ECO:0007669"/>
    <property type="project" value="UniProtKB-KW"/>
</dbReference>
<dbReference type="GO" id="GO:0000160">
    <property type="term" value="P:phosphorelay signal transduction system"/>
    <property type="evidence" value="ECO:0007669"/>
    <property type="project" value="UniProtKB-KW"/>
</dbReference>
<sequence length="694" mass="77754">MPEWVLTLSKPRASAHRAVRSRTAKDFTPATGFTNFRHLRYFRSHWRKFVMTLPQAAPLAAQLPETATPPSPFGPAFLHGAEPALVVDLETARIRDANAAACRLLGHWRLALQGMTVFDLHPQQTGPLIVFTQAVLERGSFWTRTLQPQHADGRQLDVECAGTLMPTAEGRLLLLTLCDLDARHRRDLEARAEAFMHEGLAEWQRADRLFADIERENRLILRAVGEGIYGVNAEGRTTFVNPAAEQILGWTAEEMIGRDMHAMVHHHHHDGSAYPNTTCPIYAAFRDGAVHHVENEVFWHRSGRPVWVEYTSTPLRDRGRLIGAVVVFRDVTQKREANEQLRAALAEVDRLRERLEMENAYLQEEIRAETSHRGIIGRSEAIKKVLRQVDLVAPTDATVLITGESGTGKELIARAIHDASERRERPLIRVNCAAIPRELFESEFFGHVRGAFTGALRDRVGRFELADRGTLFLDEVGEIPLELQSKLLRVLQEGQFERIGEERTRQVDVRIIAATNRDLKAAVRAGRFREDLFYRLDVMPIESVPLRERREDIPLLAAHFLDGVRRKPADGPLQLSAGDMRRLQTYDWPGNVRELQNVIERGIILARNGRLHIDLPDREAPATAQPVPPSAELETEADRRLRLRTSILAALEAAGGKVSGPGGAAERLGLKPTTLASRMKTLGITPGRASRSGA</sequence>
<dbReference type="PANTHER" id="PTHR32071:SF117">
    <property type="entry name" value="PTS-DEPENDENT DIHYDROXYACETONE KINASE OPERON REGULATORY PROTEIN-RELATED"/>
    <property type="match status" value="1"/>
</dbReference>
<protein>
    <submittedName>
        <fullName evidence="12">Transcriptional regulator</fullName>
    </submittedName>
</protein>
<evidence type="ECO:0000313" key="12">
    <source>
        <dbReference type="EMBL" id="BAF86757.1"/>
    </source>
</evidence>
<reference evidence="12 13" key="3">
    <citation type="journal article" date="2008" name="BMC Genomics">
        <title>The genome of the versatile nitrogen fixer Azorhizobium caulinodans ORS571.</title>
        <authorList>
            <person name="Lee KB."/>
            <person name="Backer P.D."/>
            <person name="Aono T."/>
            <person name="Liu CT."/>
            <person name="Suzuki S."/>
            <person name="Suzuki T."/>
            <person name="Kaneko T."/>
            <person name="Yamada M."/>
            <person name="Tabata S."/>
            <person name="Kupfer D.M."/>
            <person name="Najar F.Z."/>
            <person name="Wiley G.B."/>
            <person name="Roe B."/>
            <person name="Binnewies T.T."/>
            <person name="Ussery D.W."/>
            <person name="D'Haeze W."/>
            <person name="Herder J.D."/>
            <person name="Gevers D."/>
            <person name="Vereecke D."/>
            <person name="Holsters M."/>
            <person name="Oyaizu H."/>
        </authorList>
    </citation>
    <scope>NUCLEOTIDE SEQUENCE [LARGE SCALE GENOMIC DNA]</scope>
    <source>
        <strain evidence="13">ATCC 43989 / DSM 5975 / JCM 20966 / LMG 6465 / NBRC 14845 / NCIMB 13405 / ORS 571</strain>
    </source>
</reference>
<dbReference type="GO" id="GO:0006355">
    <property type="term" value="P:regulation of DNA-templated transcription"/>
    <property type="evidence" value="ECO:0007669"/>
    <property type="project" value="InterPro"/>
</dbReference>
<dbReference type="SMART" id="SM00086">
    <property type="entry name" value="PAC"/>
    <property type="match status" value="1"/>
</dbReference>
<dbReference type="PROSITE" id="PS50112">
    <property type="entry name" value="PAS"/>
    <property type="match status" value="1"/>
</dbReference>
<dbReference type="EMBL" id="AP009384">
    <property type="protein sequence ID" value="BAF86757.1"/>
    <property type="molecule type" value="Genomic_DNA"/>
</dbReference>
<dbReference type="InterPro" id="IPR000700">
    <property type="entry name" value="PAS-assoc_C"/>
</dbReference>
<accession>A8IQ96</accession>
<dbReference type="SMART" id="SM00382">
    <property type="entry name" value="AAA"/>
    <property type="match status" value="1"/>
</dbReference>
<dbReference type="Pfam" id="PF08448">
    <property type="entry name" value="PAS_4"/>
    <property type="match status" value="1"/>
</dbReference>
<dbReference type="HOGENOM" id="CLU_000445_8_8_5"/>
<dbReference type="PROSITE" id="PS50113">
    <property type="entry name" value="PAC"/>
    <property type="match status" value="1"/>
</dbReference>
<dbReference type="SMART" id="SM00091">
    <property type="entry name" value="PAS"/>
    <property type="match status" value="2"/>
</dbReference>
<evidence type="ECO:0000259" key="11">
    <source>
        <dbReference type="PROSITE" id="PS50113"/>
    </source>
</evidence>
<keyword evidence="8" id="KW-0175">Coiled coil</keyword>
<dbReference type="PANTHER" id="PTHR32071">
    <property type="entry name" value="TRANSCRIPTIONAL REGULATORY PROTEIN"/>
    <property type="match status" value="1"/>
</dbReference>
<reference evidence="12 13" key="4">
    <citation type="journal article" date="2009" name="Appl. Environ. Microbiol.">
        <title>Comparative genome-wide transcriptional profiling of Azorhizobium caulinodans ORS571 grown under free-living and symbiotic conditions.</title>
        <authorList>
            <person name="Tsukada S."/>
            <person name="Aono T."/>
            <person name="Akiba N."/>
            <person name="Lee KB."/>
            <person name="Liu CT."/>
            <person name="Toyazaki H."/>
            <person name="Oyaizu H."/>
        </authorList>
    </citation>
    <scope>NUCLEOTIDE SEQUENCE [LARGE SCALE GENOMIC DNA]</scope>
    <source>
        <strain evidence="13">ATCC 43989 / DSM 5975 / JCM 20966 / LMG 6465 / NBRC 14845 / NCIMB 13405 / ORS 571</strain>
    </source>
</reference>
<evidence type="ECO:0000259" key="9">
    <source>
        <dbReference type="PROSITE" id="PS50045"/>
    </source>
</evidence>
<dbReference type="Gene3D" id="1.10.10.60">
    <property type="entry name" value="Homeodomain-like"/>
    <property type="match status" value="1"/>
</dbReference>
<dbReference type="Pfam" id="PF13426">
    <property type="entry name" value="PAS_9"/>
    <property type="match status" value="1"/>
</dbReference>
<gene>
    <name evidence="12" type="primary">fis</name>
    <name evidence="12" type="ordered locus">AZC_0759</name>
</gene>
<dbReference type="SUPFAM" id="SSF55785">
    <property type="entry name" value="PYP-like sensor domain (PAS domain)"/>
    <property type="match status" value="2"/>
</dbReference>
<organism evidence="12 13">
    <name type="scientific">Azorhizobium caulinodans (strain ATCC 43989 / DSM 5975 / JCM 20966 / LMG 6465 / NBRC 14845 / NCIMB 13405 / ORS 571)</name>
    <dbReference type="NCBI Taxonomy" id="438753"/>
    <lineage>
        <taxon>Bacteria</taxon>
        <taxon>Pseudomonadati</taxon>
        <taxon>Pseudomonadota</taxon>
        <taxon>Alphaproteobacteria</taxon>
        <taxon>Hyphomicrobiales</taxon>
        <taxon>Xanthobacteraceae</taxon>
        <taxon>Azorhizobium</taxon>
    </lineage>
</organism>
<dbReference type="InterPro" id="IPR058031">
    <property type="entry name" value="AAA_lid_NorR"/>
</dbReference>
<dbReference type="FunFam" id="3.40.50.300:FF:000006">
    <property type="entry name" value="DNA-binding transcriptional regulator NtrC"/>
    <property type="match status" value="1"/>
</dbReference>
<dbReference type="InterPro" id="IPR003593">
    <property type="entry name" value="AAA+_ATPase"/>
</dbReference>
<evidence type="ECO:0000256" key="3">
    <source>
        <dbReference type="ARBA" id="ARBA00023012"/>
    </source>
</evidence>
<dbReference type="PROSITE" id="PS00675">
    <property type="entry name" value="SIGMA54_INTERACT_1"/>
    <property type="match status" value="1"/>
</dbReference>
<dbReference type="SUPFAM" id="SSF52540">
    <property type="entry name" value="P-loop containing nucleoside triphosphate hydrolases"/>
    <property type="match status" value="1"/>
</dbReference>
<dbReference type="InterPro" id="IPR025662">
    <property type="entry name" value="Sigma_54_int_dom_ATP-bd_1"/>
</dbReference>
<dbReference type="InterPro" id="IPR000014">
    <property type="entry name" value="PAS"/>
</dbReference>
<reference evidence="12 13" key="6">
    <citation type="journal article" date="2011" name="Appl. Environ. Microbiol.">
        <title>Involvement of the azorhizobial chromosome partition gene (parA) in the onset of bacteroid differentiation during Sesbania rostrata stem nodule development.</title>
        <authorList>
            <person name="Liu CT."/>
            <person name="Lee KB."/>
            <person name="Wang YS."/>
            <person name="Peng MH."/>
            <person name="Lee KT."/>
            <person name="Suzuki S."/>
            <person name="Suzuki T."/>
            <person name="Oyaizu H."/>
        </authorList>
    </citation>
    <scope>NUCLEOTIDE SEQUENCE [LARGE SCALE GENOMIC DNA]</scope>
    <source>
        <strain evidence="13">ATCC 43989 / DSM 5975 / JCM 20966 / LMG 6465 / NBRC 14845 / NCIMB 13405 / ORS 571</strain>
    </source>
</reference>
<evidence type="ECO:0000256" key="8">
    <source>
        <dbReference type="SAM" id="Coils"/>
    </source>
</evidence>
<dbReference type="Pfam" id="PF00158">
    <property type="entry name" value="Sigma54_activat"/>
    <property type="match status" value="1"/>
</dbReference>
<dbReference type="Gene3D" id="3.30.450.20">
    <property type="entry name" value="PAS domain"/>
    <property type="match status" value="2"/>
</dbReference>
<dbReference type="Gene3D" id="3.40.50.300">
    <property type="entry name" value="P-loop containing nucleotide triphosphate hydrolases"/>
    <property type="match status" value="1"/>
</dbReference>
<dbReference type="InterPro" id="IPR025944">
    <property type="entry name" value="Sigma_54_int_dom_CS"/>
</dbReference>
<feature type="domain" description="PAS" evidence="10">
    <location>
        <begin position="213"/>
        <end position="265"/>
    </location>
</feature>
<dbReference type="GO" id="GO:0005524">
    <property type="term" value="F:ATP binding"/>
    <property type="evidence" value="ECO:0007669"/>
    <property type="project" value="UniProtKB-KW"/>
</dbReference>
<feature type="coiled-coil region" evidence="8">
    <location>
        <begin position="331"/>
        <end position="365"/>
    </location>
</feature>
<keyword evidence="13" id="KW-1185">Reference proteome</keyword>
<dbReference type="Pfam" id="PF25601">
    <property type="entry name" value="AAA_lid_14"/>
    <property type="match status" value="1"/>
</dbReference>
<dbReference type="KEGG" id="azc:AZC_0759"/>
<keyword evidence="7" id="KW-0804">Transcription</keyword>
<dbReference type="InterPro" id="IPR027417">
    <property type="entry name" value="P-loop_NTPase"/>
</dbReference>
<dbReference type="PROSITE" id="PS50045">
    <property type="entry name" value="SIGMA54_INTERACT_4"/>
    <property type="match status" value="1"/>
</dbReference>
<dbReference type="InterPro" id="IPR013656">
    <property type="entry name" value="PAS_4"/>
</dbReference>
<keyword evidence="2" id="KW-0067">ATP-binding</keyword>
<evidence type="ECO:0000256" key="2">
    <source>
        <dbReference type="ARBA" id="ARBA00022840"/>
    </source>
</evidence>
<evidence type="ECO:0000256" key="4">
    <source>
        <dbReference type="ARBA" id="ARBA00023015"/>
    </source>
</evidence>
<evidence type="ECO:0000256" key="1">
    <source>
        <dbReference type="ARBA" id="ARBA00022741"/>
    </source>
</evidence>
<dbReference type="InterPro" id="IPR002078">
    <property type="entry name" value="Sigma_54_int"/>
</dbReference>
<dbReference type="InterPro" id="IPR001610">
    <property type="entry name" value="PAC"/>
</dbReference>
<feature type="domain" description="PAC" evidence="11">
    <location>
        <begin position="291"/>
        <end position="343"/>
    </location>
</feature>
<keyword evidence="6" id="KW-0010">Activator</keyword>
<evidence type="ECO:0000256" key="7">
    <source>
        <dbReference type="ARBA" id="ARBA00023163"/>
    </source>
</evidence>
<keyword evidence="5" id="KW-0238">DNA-binding</keyword>
<dbReference type="STRING" id="438753.AZC_0759"/>
<dbReference type="PROSITE" id="PS00688">
    <property type="entry name" value="SIGMA54_INTERACT_3"/>
    <property type="match status" value="1"/>
</dbReference>
<evidence type="ECO:0000256" key="5">
    <source>
        <dbReference type="ARBA" id="ARBA00023125"/>
    </source>
</evidence>
<dbReference type="Gene3D" id="1.10.8.60">
    <property type="match status" value="1"/>
</dbReference>
<feature type="domain" description="Sigma-54 factor interaction" evidence="9">
    <location>
        <begin position="375"/>
        <end position="604"/>
    </location>
</feature>
<reference evidence="12 13" key="5">
    <citation type="journal article" date="2010" name="Appl. Environ. Microbiol.">
        <title>phrR-like gene praR of Azorhizobium caulinodans ORS571 is essential for symbiosis with Sesbania rostrata and is involved in expression of reb genes.</title>
        <authorList>
            <person name="Akiba N."/>
            <person name="Aono T."/>
            <person name="Toyazaki H."/>
            <person name="Sato S."/>
            <person name="Oyaizu H."/>
        </authorList>
    </citation>
    <scope>NUCLEOTIDE SEQUENCE [LARGE SCALE GENOMIC DNA]</scope>
    <source>
        <strain evidence="13">ATCC 43989 / DSM 5975 / JCM 20966 / LMG 6465 / NBRC 14845 / NCIMB 13405 / ORS 571</strain>
    </source>
</reference>
<keyword evidence="3" id="KW-0902">Two-component regulatory system</keyword>
<dbReference type="eggNOG" id="COG3829">
    <property type="taxonomic scope" value="Bacteria"/>
</dbReference>